<gene>
    <name evidence="2" type="ORF">CN694_06960</name>
    <name evidence="3" type="ORF">SAMN04487767_104294</name>
</gene>
<evidence type="ECO:0000313" key="2">
    <source>
        <dbReference type="EMBL" id="PEK26548.1"/>
    </source>
</evidence>
<reference evidence="4" key="1">
    <citation type="submission" date="2016-10" db="EMBL/GenBank/DDBJ databases">
        <authorList>
            <person name="Varghese N."/>
        </authorList>
    </citation>
    <scope>NUCLEOTIDE SEQUENCE [LARGE SCALE GENOMIC DNA]</scope>
    <source>
        <strain evidence="4">KPR-7A</strain>
    </source>
</reference>
<keyword evidence="3" id="KW-0503">Monooxygenase</keyword>
<dbReference type="PATRIC" id="fig|1396.441.peg.3680"/>
<organism evidence="3 4">
    <name type="scientific">Bacillus wiedmannii</name>
    <dbReference type="NCBI Taxonomy" id="1890302"/>
    <lineage>
        <taxon>Bacteria</taxon>
        <taxon>Bacillati</taxon>
        <taxon>Bacillota</taxon>
        <taxon>Bacilli</taxon>
        <taxon>Bacillales</taxon>
        <taxon>Bacillaceae</taxon>
        <taxon>Bacillus</taxon>
        <taxon>Bacillus cereus group</taxon>
    </lineage>
</organism>
<dbReference type="InterPro" id="IPR007138">
    <property type="entry name" value="ABM_dom"/>
</dbReference>
<dbReference type="SUPFAM" id="SSF54909">
    <property type="entry name" value="Dimeric alpha+beta barrel"/>
    <property type="match status" value="1"/>
</dbReference>
<dbReference type="EMBL" id="FMZR01000004">
    <property type="protein sequence ID" value="SDD07955.1"/>
    <property type="molecule type" value="Genomic_DNA"/>
</dbReference>
<dbReference type="Gene3D" id="3.30.70.100">
    <property type="match status" value="1"/>
</dbReference>
<keyword evidence="3" id="KW-0560">Oxidoreductase</keyword>
<evidence type="ECO:0000313" key="5">
    <source>
        <dbReference type="Proteomes" id="UP000220435"/>
    </source>
</evidence>
<dbReference type="PANTHER" id="PTHR37811:SF2">
    <property type="entry name" value="ABM DOMAIN-CONTAINING PROTEIN"/>
    <property type="match status" value="1"/>
</dbReference>
<protein>
    <submittedName>
        <fullName evidence="2">Antibiotic biosynthesis monooxygenase</fullName>
    </submittedName>
    <submittedName>
        <fullName evidence="3">Heme-degrading monooxygenase HmoA</fullName>
    </submittedName>
</protein>
<dbReference type="EMBL" id="NUFG01000004">
    <property type="protein sequence ID" value="PEK26548.1"/>
    <property type="molecule type" value="Genomic_DNA"/>
</dbReference>
<proteinExistence type="predicted"/>
<dbReference type="AlphaFoldDB" id="A0A1D3NWY2"/>
<accession>A0A2C3ZVP1</accession>
<dbReference type="Pfam" id="PF03992">
    <property type="entry name" value="ABM"/>
    <property type="match status" value="1"/>
</dbReference>
<dbReference type="Proteomes" id="UP000183507">
    <property type="component" value="Unassembled WGS sequence"/>
</dbReference>
<evidence type="ECO:0000313" key="4">
    <source>
        <dbReference type="Proteomes" id="UP000183507"/>
    </source>
</evidence>
<dbReference type="PANTHER" id="PTHR37811">
    <property type="entry name" value="BLL5343 PROTEIN"/>
    <property type="match status" value="1"/>
</dbReference>
<evidence type="ECO:0000259" key="1">
    <source>
        <dbReference type="Pfam" id="PF03992"/>
    </source>
</evidence>
<reference evidence="3" key="2">
    <citation type="submission" date="2016-10" db="EMBL/GenBank/DDBJ databases">
        <authorList>
            <person name="de Groot N.N."/>
        </authorList>
    </citation>
    <scope>NUCLEOTIDE SEQUENCE [LARGE SCALE GENOMIC DNA]</scope>
    <source>
        <strain evidence="3">KPR-7A</strain>
    </source>
</reference>
<dbReference type="Proteomes" id="UP000220435">
    <property type="component" value="Unassembled WGS sequence"/>
</dbReference>
<dbReference type="GeneID" id="51133265"/>
<reference evidence="2 5" key="3">
    <citation type="submission" date="2017-09" db="EMBL/GenBank/DDBJ databases">
        <title>Large-scale bioinformatics analysis of Bacillus genomes uncovers conserved roles of natural products in bacterial physiology.</title>
        <authorList>
            <consortium name="Agbiome Team Llc"/>
            <person name="Bleich R.M."/>
            <person name="Kirk G.J."/>
            <person name="Santa Maria K.C."/>
            <person name="Allen S.E."/>
            <person name="Farag S."/>
            <person name="Shank E.A."/>
            <person name="Bowers A."/>
        </authorList>
    </citation>
    <scope>NUCLEOTIDE SEQUENCE [LARGE SCALE GENOMIC DNA]</scope>
    <source>
        <strain evidence="2 5">AFS000414</strain>
    </source>
</reference>
<name>A0A1D3NWY2_9BACI</name>
<dbReference type="GO" id="GO:0004497">
    <property type="term" value="F:monooxygenase activity"/>
    <property type="evidence" value="ECO:0007669"/>
    <property type="project" value="UniProtKB-KW"/>
</dbReference>
<feature type="domain" description="ABM" evidence="1">
    <location>
        <begin position="30"/>
        <end position="83"/>
    </location>
</feature>
<dbReference type="RefSeq" id="WP_048566850.1">
    <property type="nucleotide sequence ID" value="NZ_CP032365.1"/>
</dbReference>
<sequence length="111" mass="12987">MKNTSQKASHYYAVIFTSNLSNDTTDYSTVAEKMEELAKQQPGFLGVESARDHSGLGITISYWESLEAIDNWKQNALHKEAKKRGREQWYENFHLRICLVEKEFKFHRDTL</sequence>
<accession>A0A1D3NWY2</accession>
<evidence type="ECO:0000313" key="3">
    <source>
        <dbReference type="EMBL" id="SDD07955.1"/>
    </source>
</evidence>
<dbReference type="InterPro" id="IPR011008">
    <property type="entry name" value="Dimeric_a/b-barrel"/>
</dbReference>
<dbReference type="InterPro" id="IPR052936">
    <property type="entry name" value="Jasmonate_Hydroxylase-like"/>
</dbReference>